<proteinExistence type="predicted"/>
<sequence length="99" mass="11187">MGWTKPPKETTEAYAGPMDTPTDTSVEPIGERTDEPRSTFRPVYTAFDEDLEVEIVERVPAAKSPHQYGHVVIDRPDWDTTRKALTQNVRVDVVDATEE</sequence>
<evidence type="ECO:0000256" key="1">
    <source>
        <dbReference type="SAM" id="MobiDB-lite"/>
    </source>
</evidence>
<protein>
    <submittedName>
        <fullName evidence="2">Uncharacterized protein</fullName>
    </submittedName>
</protein>
<feature type="compositionally biased region" description="Basic and acidic residues" evidence="1">
    <location>
        <begin position="1"/>
        <end position="11"/>
    </location>
</feature>
<gene>
    <name evidence="2" type="ORF">ACFR9T_06525</name>
</gene>
<dbReference type="Proteomes" id="UP001597185">
    <property type="component" value="Unassembled WGS sequence"/>
</dbReference>
<dbReference type="RefSeq" id="WP_256418064.1">
    <property type="nucleotide sequence ID" value="NZ_JANHDL010000004.1"/>
</dbReference>
<evidence type="ECO:0000313" key="3">
    <source>
        <dbReference type="Proteomes" id="UP001597185"/>
    </source>
</evidence>
<comment type="caution">
    <text evidence="2">The sequence shown here is derived from an EMBL/GenBank/DDBJ whole genome shotgun (WGS) entry which is preliminary data.</text>
</comment>
<accession>A0ABD6C053</accession>
<reference evidence="2 3" key="1">
    <citation type="journal article" date="2019" name="Int. J. Syst. Evol. Microbiol.">
        <title>The Global Catalogue of Microorganisms (GCM) 10K type strain sequencing project: providing services to taxonomists for standard genome sequencing and annotation.</title>
        <authorList>
            <consortium name="The Broad Institute Genomics Platform"/>
            <consortium name="The Broad Institute Genome Sequencing Center for Infectious Disease"/>
            <person name="Wu L."/>
            <person name="Ma J."/>
        </authorList>
    </citation>
    <scope>NUCLEOTIDE SEQUENCE [LARGE SCALE GENOMIC DNA]</scope>
    <source>
        <strain evidence="2 3">CGMCC 1.12689</strain>
    </source>
</reference>
<feature type="region of interest" description="Disordered" evidence="1">
    <location>
        <begin position="1"/>
        <end position="36"/>
    </location>
</feature>
<dbReference type="EMBL" id="JBHUDB010000002">
    <property type="protein sequence ID" value="MFD1570242.1"/>
    <property type="molecule type" value="Genomic_DNA"/>
</dbReference>
<name>A0ABD6C053_9EURY</name>
<keyword evidence="3" id="KW-1185">Reference proteome</keyword>
<evidence type="ECO:0000313" key="2">
    <source>
        <dbReference type="EMBL" id="MFD1570242.1"/>
    </source>
</evidence>
<organism evidence="2 3">
    <name type="scientific">Halorubrum laminariae</name>
    <dbReference type="NCBI Taxonomy" id="1433523"/>
    <lineage>
        <taxon>Archaea</taxon>
        <taxon>Methanobacteriati</taxon>
        <taxon>Methanobacteriota</taxon>
        <taxon>Stenosarchaea group</taxon>
        <taxon>Halobacteria</taxon>
        <taxon>Halobacteriales</taxon>
        <taxon>Haloferacaceae</taxon>
        <taxon>Halorubrum</taxon>
    </lineage>
</organism>
<dbReference type="AlphaFoldDB" id="A0ABD6C053"/>